<dbReference type="Proteomes" id="UP001596303">
    <property type="component" value="Unassembled WGS sequence"/>
</dbReference>
<keyword evidence="3" id="KW-1185">Reference proteome</keyword>
<dbReference type="SUPFAM" id="SSF103088">
    <property type="entry name" value="OmpA-like"/>
    <property type="match status" value="1"/>
</dbReference>
<name>A0ABW1S5W1_9PROT</name>
<protein>
    <recommendedName>
        <fullName evidence="4">BON domain-containing protein</fullName>
    </recommendedName>
</protein>
<accession>A0ABW1S5W1</accession>
<organism evidence="2 3">
    <name type="scientific">Ponticaulis profundi</name>
    <dbReference type="NCBI Taxonomy" id="2665222"/>
    <lineage>
        <taxon>Bacteria</taxon>
        <taxon>Pseudomonadati</taxon>
        <taxon>Pseudomonadota</taxon>
        <taxon>Alphaproteobacteria</taxon>
        <taxon>Hyphomonadales</taxon>
        <taxon>Hyphomonadaceae</taxon>
        <taxon>Ponticaulis</taxon>
    </lineage>
</organism>
<sequence length="482" mass="53921">MTWHRRTILDLILIPVGLIAMAWLCWFAIYAGPHRADKIEAELSEKAHAALDHPDFAWANVEVTGQKAIISGEAPLRELEARAIRRVKQASGQGGFFWGGITRVENAIQLLPAQDDYVFRAEHQNNQLTLTGFLPSLAARDRIMQTLNALGRTERHIRDETRFAEGVPDGDWLGTAELGLTQILRIPDGEMILANKRLTLIGQAPTPEIRASILHKLTRPPSGYAADGMLQGRMVWSAVLEGDQLRFSGAVPDAADRTQIAELAERFFAGEIINDMGIKPMESRSWVLGVQSVLPNFVNFQSGYITYYGDDLLIEGEATESVLDYLREDTLRAEALVNFRIEAQPASVPLDAFATLRLDERPDRATCQAALQEAESNGPLIFEERDDMLGRESALVMDAILTVMRRCDDQVFEISAYQQSNGRAIATQKLTEARQQSFVDYFIARGVPLNQIDVEPVMADQAAPEWRLGDELNRQIRVRLRE</sequence>
<keyword evidence="1" id="KW-1133">Transmembrane helix</keyword>
<proteinExistence type="predicted"/>
<evidence type="ECO:0000256" key="1">
    <source>
        <dbReference type="SAM" id="Phobius"/>
    </source>
</evidence>
<dbReference type="EMBL" id="JBHSSW010000002">
    <property type="protein sequence ID" value="MFC6196639.1"/>
    <property type="molecule type" value="Genomic_DNA"/>
</dbReference>
<evidence type="ECO:0008006" key="4">
    <source>
        <dbReference type="Google" id="ProtNLM"/>
    </source>
</evidence>
<evidence type="ECO:0000313" key="3">
    <source>
        <dbReference type="Proteomes" id="UP001596303"/>
    </source>
</evidence>
<feature type="transmembrane region" description="Helical" evidence="1">
    <location>
        <begin position="7"/>
        <end position="29"/>
    </location>
</feature>
<keyword evidence="1" id="KW-0812">Transmembrane</keyword>
<dbReference type="Gene3D" id="3.40.1520.20">
    <property type="match status" value="2"/>
</dbReference>
<gene>
    <name evidence="2" type="ORF">ACFQDM_01040</name>
</gene>
<dbReference type="Gene3D" id="3.30.1330.60">
    <property type="entry name" value="OmpA-like domain"/>
    <property type="match status" value="1"/>
</dbReference>
<dbReference type="InterPro" id="IPR036737">
    <property type="entry name" value="OmpA-like_sf"/>
</dbReference>
<keyword evidence="1" id="KW-0472">Membrane</keyword>
<evidence type="ECO:0000313" key="2">
    <source>
        <dbReference type="EMBL" id="MFC6196639.1"/>
    </source>
</evidence>
<reference evidence="3" key="1">
    <citation type="journal article" date="2019" name="Int. J. Syst. Evol. Microbiol.">
        <title>The Global Catalogue of Microorganisms (GCM) 10K type strain sequencing project: providing services to taxonomists for standard genome sequencing and annotation.</title>
        <authorList>
            <consortium name="The Broad Institute Genomics Platform"/>
            <consortium name="The Broad Institute Genome Sequencing Center for Infectious Disease"/>
            <person name="Wu L."/>
            <person name="Ma J."/>
        </authorList>
    </citation>
    <scope>NUCLEOTIDE SEQUENCE [LARGE SCALE GENOMIC DNA]</scope>
    <source>
        <strain evidence="3">CGMCC-1.15741</strain>
    </source>
</reference>
<dbReference type="RefSeq" id="WP_377374316.1">
    <property type="nucleotide sequence ID" value="NZ_JBHSSW010000002.1"/>
</dbReference>
<comment type="caution">
    <text evidence="2">The sequence shown here is derived from an EMBL/GenBank/DDBJ whole genome shotgun (WGS) entry which is preliminary data.</text>
</comment>